<dbReference type="InterPro" id="IPR009241">
    <property type="entry name" value="HigB-like"/>
</dbReference>
<gene>
    <name evidence="1" type="ORF">SDC9_58802</name>
</gene>
<reference evidence="1" key="1">
    <citation type="submission" date="2019-08" db="EMBL/GenBank/DDBJ databases">
        <authorList>
            <person name="Kucharzyk K."/>
            <person name="Murdoch R.W."/>
            <person name="Higgins S."/>
            <person name="Loffler F."/>
        </authorList>
    </citation>
    <scope>NUCLEOTIDE SEQUENCE</scope>
</reference>
<protein>
    <recommendedName>
        <fullName evidence="2">Type II toxin-antitoxin system RelE/ParE family toxin</fullName>
    </recommendedName>
</protein>
<accession>A0A644X8Q3</accession>
<organism evidence="1">
    <name type="scientific">bioreactor metagenome</name>
    <dbReference type="NCBI Taxonomy" id="1076179"/>
    <lineage>
        <taxon>unclassified sequences</taxon>
        <taxon>metagenomes</taxon>
        <taxon>ecological metagenomes</taxon>
    </lineage>
</organism>
<sequence>MFFFTTSSGREPVREWLKEQTEADKKVIGVDIKTVQFRWPLGYPIVEKLGPDLWEIRITISQGIARVFFTVLDNKIILLHAFNKKTQKIPQDDLDLASKRNKECRS</sequence>
<name>A0A644X8Q3_9ZZZZ</name>
<dbReference type="Pfam" id="PF05973">
    <property type="entry name" value="Gp49"/>
    <property type="match status" value="1"/>
</dbReference>
<dbReference type="EMBL" id="VSSQ01001973">
    <property type="protein sequence ID" value="MPM12449.1"/>
    <property type="molecule type" value="Genomic_DNA"/>
</dbReference>
<evidence type="ECO:0008006" key="2">
    <source>
        <dbReference type="Google" id="ProtNLM"/>
    </source>
</evidence>
<proteinExistence type="predicted"/>
<comment type="caution">
    <text evidence="1">The sequence shown here is derived from an EMBL/GenBank/DDBJ whole genome shotgun (WGS) entry which is preliminary data.</text>
</comment>
<evidence type="ECO:0000313" key="1">
    <source>
        <dbReference type="EMBL" id="MPM12449.1"/>
    </source>
</evidence>
<dbReference type="AlphaFoldDB" id="A0A644X8Q3"/>